<evidence type="ECO:0000256" key="8">
    <source>
        <dbReference type="ARBA" id="ARBA00022777"/>
    </source>
</evidence>
<dbReference type="InterPro" id="IPR038357">
    <property type="entry name" value="KEN_sf"/>
</dbReference>
<dbReference type="Gene3D" id="2.130.10.10">
    <property type="entry name" value="YVTN repeat-like/Quinoprotein amine dehydrogenase"/>
    <property type="match status" value="1"/>
</dbReference>
<keyword evidence="6 14" id="KW-0732">Signal</keyword>
<feature type="compositionally biased region" description="Basic and acidic residues" evidence="12">
    <location>
        <begin position="867"/>
        <end position="877"/>
    </location>
</feature>
<feature type="domain" description="Protein kinase" evidence="15">
    <location>
        <begin position="442"/>
        <end position="695"/>
    </location>
</feature>
<proteinExistence type="predicted"/>
<evidence type="ECO:0000256" key="9">
    <source>
        <dbReference type="ARBA" id="ARBA00022840"/>
    </source>
</evidence>
<dbReference type="CDD" id="cd09769">
    <property type="entry name" value="Luminal_IRE1"/>
    <property type="match status" value="1"/>
</dbReference>
<dbReference type="PANTHER" id="PTHR13954">
    <property type="entry name" value="IRE1-RELATED"/>
    <property type="match status" value="1"/>
</dbReference>
<dbReference type="SMART" id="SM00580">
    <property type="entry name" value="PUG"/>
    <property type="match status" value="1"/>
</dbReference>
<dbReference type="InterPro" id="IPR045133">
    <property type="entry name" value="IRE1/2-like"/>
</dbReference>
<dbReference type="GO" id="GO:0005524">
    <property type="term" value="F:ATP binding"/>
    <property type="evidence" value="ECO:0007669"/>
    <property type="project" value="UniProtKB-KW"/>
</dbReference>
<dbReference type="GO" id="GO:0006397">
    <property type="term" value="P:mRNA processing"/>
    <property type="evidence" value="ECO:0007669"/>
    <property type="project" value="InterPro"/>
</dbReference>
<accession>A0A8I6REP1</accession>
<dbReference type="EC" id="2.7.11.1" evidence="2"/>
<evidence type="ECO:0000256" key="10">
    <source>
        <dbReference type="ARBA" id="ARBA00022989"/>
    </source>
</evidence>
<keyword evidence="5 13" id="KW-0812">Transmembrane</keyword>
<dbReference type="SMART" id="SM00220">
    <property type="entry name" value="S_TKc"/>
    <property type="match status" value="1"/>
</dbReference>
<evidence type="ECO:0000256" key="14">
    <source>
        <dbReference type="SAM" id="SignalP"/>
    </source>
</evidence>
<evidence type="ECO:0000256" key="2">
    <source>
        <dbReference type="ARBA" id="ARBA00012513"/>
    </source>
</evidence>
<evidence type="ECO:0000256" key="5">
    <source>
        <dbReference type="ARBA" id="ARBA00022692"/>
    </source>
</evidence>
<feature type="region of interest" description="Disordered" evidence="12">
    <location>
        <begin position="853"/>
        <end position="877"/>
    </location>
</feature>
<dbReference type="SUPFAM" id="SSF50998">
    <property type="entry name" value="Quinoprotein alcohol dehydrogenase-like"/>
    <property type="match status" value="1"/>
</dbReference>
<dbReference type="PANTHER" id="PTHR13954:SF6">
    <property type="entry name" value="NON-SPECIFIC SERINE_THREONINE PROTEIN KINASE"/>
    <property type="match status" value="1"/>
</dbReference>
<dbReference type="InterPro" id="IPR015943">
    <property type="entry name" value="WD40/YVTN_repeat-like_dom_sf"/>
</dbReference>
<keyword evidence="4" id="KW-0808">Transferase</keyword>
<name>A0A8I6REP1_CIMLE</name>
<dbReference type="GO" id="GO:0004674">
    <property type="term" value="F:protein serine/threonine kinase activity"/>
    <property type="evidence" value="ECO:0007669"/>
    <property type="project" value="UniProtKB-KW"/>
</dbReference>
<evidence type="ECO:0000256" key="13">
    <source>
        <dbReference type="SAM" id="Phobius"/>
    </source>
</evidence>
<sequence length="915" mass="103339">MSQIAKRTAILLLLCSLVSAEEDVDKVSDKRVTVNAPDDFGILVVSTLDGSLIAVDKTNGEHIWKFKNDPAIKVSTTSKTDIQPVFLPDPKDGTLYLLNNANQRSLKKLPFSIQQLVTSSPCRSSDGVFYSGRKVDTWFSVDLHSGKKLPLLGFEEFEKTCPLQSPSNTLFIGRTEYNLLMYDSKNNNRYWNITFSNYASSSLSNDQLKSYGSKHFASISSGRLKTVDRKTGDLLWEKDFGSPIIGLYVRRGQDILTIPYHSIAESTLDSSLNYLQDQLTSTLYIGEGSHGLYALPSLADRSVPLITDISKRLLITGPDLLEEENSIILGHYLISSVSKTQLLITGRSDSIIQPNASHFNFTRKTSYKMEKEELSWNFSPESKILGIIVAILIIFVLAMFVYIMAQVRDIKQSSHGSSQGVNSQGAVLNQQKGIVAVGKISFDTQQILGKGCEGTFVFKGTFDGRSVAVKRLLPECFTVADREVQLLRESDAHPHVIRYFSMEEDSQFRYIALELCSATLQDFVEKGIHKDDLDVVEALRQAISGLEHLHSLNIVHRDIKPHNILLATVPGTLAIKVMISDFGLCKKLQNGRVSFSKRSGITGTEGWIAPEMIDSNGRVMCAVDIFSMGCVFYYSLLNGKHPFGEPIRRQSNILNGEHKISSLEDELWKSLIVKMISHNPFERPSAMTVRKHPVFWEKSTILSFLQDVSDRVEKEDSESKALLSLETGGIEVCQGDWKELIDFDVLQDLGKYRSYRGDSVRDLLRAFRNKKHHYRELSEKAQALLGTTAESYVNYWLQRFPLLLYHSWSSMQFLRTEPGLTHYYDPCFSFPCNKSLEVPQWFYELPSKHQAQQKKASPQKVFKRRVKPEAKVKEKDEVRTPEKEAWLKAGKENGAWRPGINRRKEVSKNSIEAAM</sequence>
<dbReference type="GO" id="GO:0070059">
    <property type="term" value="P:intrinsic apoptotic signaling pathway in response to endoplasmic reticulum stress"/>
    <property type="evidence" value="ECO:0007669"/>
    <property type="project" value="TreeGrafter"/>
</dbReference>
<dbReference type="SUPFAM" id="SSF56112">
    <property type="entry name" value="Protein kinase-like (PK-like)"/>
    <property type="match status" value="1"/>
</dbReference>
<evidence type="ECO:0000256" key="12">
    <source>
        <dbReference type="SAM" id="MobiDB-lite"/>
    </source>
</evidence>
<keyword evidence="8" id="KW-0418">Kinase</keyword>
<evidence type="ECO:0000256" key="4">
    <source>
        <dbReference type="ARBA" id="ARBA00022679"/>
    </source>
</evidence>
<dbReference type="InterPro" id="IPR011009">
    <property type="entry name" value="Kinase-like_dom_sf"/>
</dbReference>
<keyword evidence="9" id="KW-0067">ATP-binding</keyword>
<dbReference type="InterPro" id="IPR018391">
    <property type="entry name" value="PQQ_b-propeller_rpt"/>
</dbReference>
<feature type="transmembrane region" description="Helical" evidence="13">
    <location>
        <begin position="384"/>
        <end position="405"/>
    </location>
</feature>
<dbReference type="PROSITE" id="PS51392">
    <property type="entry name" value="KEN"/>
    <property type="match status" value="1"/>
</dbReference>
<protein>
    <recommendedName>
        <fullName evidence="2">non-specific serine/threonine protein kinase</fullName>
        <ecNumber evidence="2">2.7.11.1</ecNumber>
    </recommendedName>
</protein>
<evidence type="ECO:0000256" key="3">
    <source>
        <dbReference type="ARBA" id="ARBA00022527"/>
    </source>
</evidence>
<evidence type="ECO:0000259" key="16">
    <source>
        <dbReference type="PROSITE" id="PS51392"/>
    </source>
</evidence>
<dbReference type="FunFam" id="3.30.200.20:FF:000077">
    <property type="entry name" value="Putative Serine/threonine-protein kinase/endoribonuclease IRE1"/>
    <property type="match status" value="1"/>
</dbReference>
<feature type="chain" id="PRO_5035161712" description="non-specific serine/threonine protein kinase" evidence="14">
    <location>
        <begin position="21"/>
        <end position="915"/>
    </location>
</feature>
<keyword evidence="10 13" id="KW-1133">Transmembrane helix</keyword>
<dbReference type="KEGG" id="clec:106663854"/>
<dbReference type="GO" id="GO:1990604">
    <property type="term" value="C:IRE1-TRAF2-ASK1 complex"/>
    <property type="evidence" value="ECO:0007669"/>
    <property type="project" value="TreeGrafter"/>
</dbReference>
<dbReference type="Proteomes" id="UP000494040">
    <property type="component" value="Unassembled WGS sequence"/>
</dbReference>
<evidence type="ECO:0000256" key="6">
    <source>
        <dbReference type="ARBA" id="ARBA00022729"/>
    </source>
</evidence>
<keyword evidence="3" id="KW-0723">Serine/threonine-protein kinase</keyword>
<evidence type="ECO:0000313" key="17">
    <source>
        <dbReference type="EnsemblMetazoa" id="XP_014244524.1"/>
    </source>
</evidence>
<organism evidence="17 18">
    <name type="scientific">Cimex lectularius</name>
    <name type="common">Bed bug</name>
    <name type="synonym">Acanthia lectularia</name>
    <dbReference type="NCBI Taxonomy" id="79782"/>
    <lineage>
        <taxon>Eukaryota</taxon>
        <taxon>Metazoa</taxon>
        <taxon>Ecdysozoa</taxon>
        <taxon>Arthropoda</taxon>
        <taxon>Hexapoda</taxon>
        <taxon>Insecta</taxon>
        <taxon>Pterygota</taxon>
        <taxon>Neoptera</taxon>
        <taxon>Paraneoptera</taxon>
        <taxon>Hemiptera</taxon>
        <taxon>Heteroptera</taxon>
        <taxon>Panheteroptera</taxon>
        <taxon>Cimicomorpha</taxon>
        <taxon>Cimicidae</taxon>
        <taxon>Cimex</taxon>
    </lineage>
</organism>
<dbReference type="PROSITE" id="PS50011">
    <property type="entry name" value="PROTEIN_KINASE_DOM"/>
    <property type="match status" value="1"/>
</dbReference>
<feature type="domain" description="KEN" evidence="16">
    <location>
        <begin position="698"/>
        <end position="826"/>
    </location>
</feature>
<dbReference type="RefSeq" id="XP_014244524.1">
    <property type="nucleotide sequence ID" value="XM_014389038.2"/>
</dbReference>
<reference evidence="17" key="1">
    <citation type="submission" date="2022-01" db="UniProtKB">
        <authorList>
            <consortium name="EnsemblMetazoa"/>
        </authorList>
    </citation>
    <scope>IDENTIFICATION</scope>
</reference>
<dbReference type="GeneID" id="106663854"/>
<dbReference type="OMA" id="TCPLEMQ"/>
<keyword evidence="18" id="KW-1185">Reference proteome</keyword>
<evidence type="ECO:0000313" key="18">
    <source>
        <dbReference type="Proteomes" id="UP000494040"/>
    </source>
</evidence>
<keyword evidence="11 13" id="KW-0472">Membrane</keyword>
<dbReference type="PROSITE" id="PS00108">
    <property type="entry name" value="PROTEIN_KINASE_ST"/>
    <property type="match status" value="1"/>
</dbReference>
<dbReference type="GO" id="GO:0036498">
    <property type="term" value="P:IRE1-mediated unfolded protein response"/>
    <property type="evidence" value="ECO:0007669"/>
    <property type="project" value="TreeGrafter"/>
</dbReference>
<dbReference type="Gene3D" id="1.10.510.10">
    <property type="entry name" value="Transferase(Phosphotransferase) domain 1"/>
    <property type="match status" value="1"/>
</dbReference>
<dbReference type="InterPro" id="IPR008271">
    <property type="entry name" value="Ser/Thr_kinase_AS"/>
</dbReference>
<dbReference type="InterPro" id="IPR000719">
    <property type="entry name" value="Prot_kinase_dom"/>
</dbReference>
<evidence type="ECO:0000259" key="15">
    <source>
        <dbReference type="PROSITE" id="PS50011"/>
    </source>
</evidence>
<feature type="signal peptide" evidence="14">
    <location>
        <begin position="1"/>
        <end position="20"/>
    </location>
</feature>
<dbReference type="AlphaFoldDB" id="A0A8I6REP1"/>
<evidence type="ECO:0000256" key="1">
    <source>
        <dbReference type="ARBA" id="ARBA00004479"/>
    </source>
</evidence>
<dbReference type="SMART" id="SM00564">
    <property type="entry name" value="PQQ"/>
    <property type="match status" value="4"/>
</dbReference>
<dbReference type="Gene3D" id="3.30.200.20">
    <property type="entry name" value="Phosphorylase Kinase, domain 1"/>
    <property type="match status" value="1"/>
</dbReference>
<dbReference type="GO" id="GO:0004521">
    <property type="term" value="F:RNA endonuclease activity"/>
    <property type="evidence" value="ECO:0007669"/>
    <property type="project" value="InterPro"/>
</dbReference>
<dbReference type="InterPro" id="IPR011047">
    <property type="entry name" value="Quinoprotein_ADH-like_sf"/>
</dbReference>
<dbReference type="Pfam" id="PF00069">
    <property type="entry name" value="Pkinase"/>
    <property type="match status" value="1"/>
</dbReference>
<dbReference type="Pfam" id="PF06479">
    <property type="entry name" value="Ribonuc_2-5A"/>
    <property type="match status" value="1"/>
</dbReference>
<evidence type="ECO:0000256" key="11">
    <source>
        <dbReference type="ARBA" id="ARBA00023136"/>
    </source>
</evidence>
<comment type="subcellular location">
    <subcellularLocation>
        <location evidence="1">Membrane</location>
        <topology evidence="1">Single-pass type I membrane protein</topology>
    </subcellularLocation>
</comment>
<dbReference type="EnsemblMetazoa" id="XM_014389038.2">
    <property type="protein sequence ID" value="XP_014244524.1"/>
    <property type="gene ID" value="LOC106663854"/>
</dbReference>
<dbReference type="InterPro" id="IPR010513">
    <property type="entry name" value="KEN_dom"/>
</dbReference>
<evidence type="ECO:0000256" key="7">
    <source>
        <dbReference type="ARBA" id="ARBA00022741"/>
    </source>
</evidence>
<dbReference type="CDD" id="cd13982">
    <property type="entry name" value="STKc_IRE1"/>
    <property type="match status" value="1"/>
</dbReference>
<keyword evidence="7" id="KW-0547">Nucleotide-binding</keyword>
<dbReference type="CDD" id="cd10422">
    <property type="entry name" value="RNase_Ire1"/>
    <property type="match status" value="1"/>
</dbReference>
<dbReference type="OrthoDB" id="63989at2759"/>
<dbReference type="GO" id="GO:0051082">
    <property type="term" value="F:unfolded protein binding"/>
    <property type="evidence" value="ECO:0007669"/>
    <property type="project" value="TreeGrafter"/>
</dbReference>
<dbReference type="Gene3D" id="1.20.1440.180">
    <property type="entry name" value="KEN domain"/>
    <property type="match status" value="1"/>
</dbReference>
<dbReference type="CTD" id="42358"/>